<evidence type="ECO:0000256" key="1">
    <source>
        <dbReference type="SAM" id="MobiDB-lite"/>
    </source>
</evidence>
<organism evidence="2 3">
    <name type="scientific">Phaseolus angularis</name>
    <name type="common">Azuki bean</name>
    <name type="synonym">Vigna angularis</name>
    <dbReference type="NCBI Taxonomy" id="3914"/>
    <lineage>
        <taxon>Eukaryota</taxon>
        <taxon>Viridiplantae</taxon>
        <taxon>Streptophyta</taxon>
        <taxon>Embryophyta</taxon>
        <taxon>Tracheophyta</taxon>
        <taxon>Spermatophyta</taxon>
        <taxon>Magnoliopsida</taxon>
        <taxon>eudicotyledons</taxon>
        <taxon>Gunneridae</taxon>
        <taxon>Pentapetalae</taxon>
        <taxon>rosids</taxon>
        <taxon>fabids</taxon>
        <taxon>Fabales</taxon>
        <taxon>Fabaceae</taxon>
        <taxon>Papilionoideae</taxon>
        <taxon>50 kb inversion clade</taxon>
        <taxon>NPAAA clade</taxon>
        <taxon>indigoferoid/millettioid clade</taxon>
        <taxon>Phaseoleae</taxon>
        <taxon>Vigna</taxon>
    </lineage>
</organism>
<protein>
    <submittedName>
        <fullName evidence="2">Uncharacterized protein</fullName>
    </submittedName>
</protein>
<dbReference type="Proteomes" id="UP000053144">
    <property type="component" value="Chromosome 3"/>
</dbReference>
<dbReference type="AlphaFoldDB" id="A0A0L9U794"/>
<name>A0A0L9U794_PHAAN</name>
<proteinExistence type="predicted"/>
<evidence type="ECO:0000313" key="3">
    <source>
        <dbReference type="Proteomes" id="UP000053144"/>
    </source>
</evidence>
<dbReference type="Gramene" id="KOM38670">
    <property type="protein sequence ID" value="KOM38670"/>
    <property type="gene ID" value="LR48_Vigan03g205200"/>
</dbReference>
<accession>A0A0L9U794</accession>
<dbReference type="EMBL" id="CM003373">
    <property type="protein sequence ID" value="KOM38670.1"/>
    <property type="molecule type" value="Genomic_DNA"/>
</dbReference>
<feature type="compositionally biased region" description="Polar residues" evidence="1">
    <location>
        <begin position="1"/>
        <end position="12"/>
    </location>
</feature>
<feature type="compositionally biased region" description="Basic and acidic residues" evidence="1">
    <location>
        <begin position="71"/>
        <end position="100"/>
    </location>
</feature>
<evidence type="ECO:0000313" key="2">
    <source>
        <dbReference type="EMBL" id="KOM38670.1"/>
    </source>
</evidence>
<sequence length="100" mass="11262">MAEPTNRNQNRSCLRVLNPQPESEQELSESSESAIVDSAHHDGTHRTGIRTGVVESYEPADVDSTLNGEPNQKRSRDNHHDEIDCVSKKQKLEQKRKGNI</sequence>
<gene>
    <name evidence="2" type="ORF">LR48_Vigan03g205200</name>
</gene>
<feature type="region of interest" description="Disordered" evidence="1">
    <location>
        <begin position="1"/>
        <end position="100"/>
    </location>
</feature>
<reference evidence="3" key="1">
    <citation type="journal article" date="2015" name="Proc. Natl. Acad. Sci. U.S.A.">
        <title>Genome sequencing of adzuki bean (Vigna angularis) provides insight into high starch and low fat accumulation and domestication.</title>
        <authorList>
            <person name="Yang K."/>
            <person name="Tian Z."/>
            <person name="Chen C."/>
            <person name="Luo L."/>
            <person name="Zhao B."/>
            <person name="Wang Z."/>
            <person name="Yu L."/>
            <person name="Li Y."/>
            <person name="Sun Y."/>
            <person name="Li W."/>
            <person name="Chen Y."/>
            <person name="Li Y."/>
            <person name="Zhang Y."/>
            <person name="Ai D."/>
            <person name="Zhao J."/>
            <person name="Shang C."/>
            <person name="Ma Y."/>
            <person name="Wu B."/>
            <person name="Wang M."/>
            <person name="Gao L."/>
            <person name="Sun D."/>
            <person name="Zhang P."/>
            <person name="Guo F."/>
            <person name="Wang W."/>
            <person name="Li Y."/>
            <person name="Wang J."/>
            <person name="Varshney R.K."/>
            <person name="Wang J."/>
            <person name="Ling H.Q."/>
            <person name="Wan P."/>
        </authorList>
    </citation>
    <scope>NUCLEOTIDE SEQUENCE</scope>
    <source>
        <strain evidence="3">cv. Jingnong 6</strain>
    </source>
</reference>